<keyword evidence="2 4" id="KW-0472">Membrane</keyword>
<keyword evidence="8" id="KW-1185">Reference proteome</keyword>
<proteinExistence type="predicted"/>
<dbReference type="PANTHER" id="PTHR30329">
    <property type="entry name" value="STATOR ELEMENT OF FLAGELLAR MOTOR COMPLEX"/>
    <property type="match status" value="1"/>
</dbReference>
<dbReference type="OrthoDB" id="9810367at2"/>
<organism evidence="7 8">
    <name type="scientific">Rubellimicrobium mesophilum DSM 19309</name>
    <dbReference type="NCBI Taxonomy" id="442562"/>
    <lineage>
        <taxon>Bacteria</taxon>
        <taxon>Pseudomonadati</taxon>
        <taxon>Pseudomonadota</taxon>
        <taxon>Alphaproteobacteria</taxon>
        <taxon>Rhodobacterales</taxon>
        <taxon>Roseobacteraceae</taxon>
        <taxon>Rubellimicrobium</taxon>
    </lineage>
</organism>
<evidence type="ECO:0000313" key="7">
    <source>
        <dbReference type="EMBL" id="EYD77851.1"/>
    </source>
</evidence>
<evidence type="ECO:0000256" key="4">
    <source>
        <dbReference type="PROSITE-ProRule" id="PRU00473"/>
    </source>
</evidence>
<keyword evidence="3" id="KW-0998">Cell outer membrane</keyword>
<dbReference type="Proteomes" id="UP000019666">
    <property type="component" value="Unassembled WGS sequence"/>
</dbReference>
<feature type="domain" description="OmpA-like" evidence="6">
    <location>
        <begin position="62"/>
        <end position="178"/>
    </location>
</feature>
<dbReference type="SUPFAM" id="SSF103088">
    <property type="entry name" value="OmpA-like"/>
    <property type="match status" value="1"/>
</dbReference>
<evidence type="ECO:0000256" key="3">
    <source>
        <dbReference type="ARBA" id="ARBA00023237"/>
    </source>
</evidence>
<dbReference type="PANTHER" id="PTHR30329:SF21">
    <property type="entry name" value="LIPOPROTEIN YIAD-RELATED"/>
    <property type="match status" value="1"/>
</dbReference>
<dbReference type="InterPro" id="IPR050330">
    <property type="entry name" value="Bact_OuterMem_StrucFunc"/>
</dbReference>
<sequence>MRRLLLTVPAALGLLAGCAPDPTLTTFNGEAGQAPNDGGFGNATMNNILIQSGQMNYAVALSQRFAETVPTTINFAFDSAELDAQARAALDQQANFINQFPEVRFAVYGHTDLVGSNGYNYQLGLRRARAAVAYLVSRGVSQDRLEALVSEGETMPLISTQQPERANRRTVTDVRGFVQSNPSVLDGKYAQIIYRDYVASAGVTEATIATPETGGQVAGAQ</sequence>
<evidence type="ECO:0000259" key="6">
    <source>
        <dbReference type="PROSITE" id="PS51123"/>
    </source>
</evidence>
<protein>
    <submittedName>
        <fullName evidence="7">Outer membrane lipoprotein, OmpA family</fullName>
    </submittedName>
</protein>
<dbReference type="InterPro" id="IPR006665">
    <property type="entry name" value="OmpA-like"/>
</dbReference>
<dbReference type="PROSITE" id="PS51123">
    <property type="entry name" value="OMPA_2"/>
    <property type="match status" value="1"/>
</dbReference>
<evidence type="ECO:0000256" key="1">
    <source>
        <dbReference type="ARBA" id="ARBA00004442"/>
    </source>
</evidence>
<dbReference type="PRINTS" id="PR01021">
    <property type="entry name" value="OMPADOMAIN"/>
</dbReference>
<dbReference type="PROSITE" id="PS51257">
    <property type="entry name" value="PROKAR_LIPOPROTEIN"/>
    <property type="match status" value="1"/>
</dbReference>
<gene>
    <name evidence="7" type="ORF">Rumeso_00578</name>
</gene>
<dbReference type="RefSeq" id="WP_051521338.1">
    <property type="nucleotide sequence ID" value="NZ_KK088582.1"/>
</dbReference>
<name>A0A017HTY1_9RHOB</name>
<comment type="subcellular location">
    <subcellularLocation>
        <location evidence="1">Cell outer membrane</location>
    </subcellularLocation>
</comment>
<keyword evidence="5" id="KW-0732">Signal</keyword>
<evidence type="ECO:0000256" key="2">
    <source>
        <dbReference type="ARBA" id="ARBA00023136"/>
    </source>
</evidence>
<comment type="caution">
    <text evidence="7">The sequence shown here is derived from an EMBL/GenBank/DDBJ whole genome shotgun (WGS) entry which is preliminary data.</text>
</comment>
<keyword evidence="7" id="KW-0449">Lipoprotein</keyword>
<dbReference type="Gene3D" id="3.30.1330.60">
    <property type="entry name" value="OmpA-like domain"/>
    <property type="match status" value="1"/>
</dbReference>
<dbReference type="STRING" id="442562.Rumeso_00578"/>
<evidence type="ECO:0000313" key="8">
    <source>
        <dbReference type="Proteomes" id="UP000019666"/>
    </source>
</evidence>
<dbReference type="AlphaFoldDB" id="A0A017HTY1"/>
<dbReference type="InterPro" id="IPR036737">
    <property type="entry name" value="OmpA-like_sf"/>
</dbReference>
<dbReference type="GO" id="GO:0009279">
    <property type="term" value="C:cell outer membrane"/>
    <property type="evidence" value="ECO:0007669"/>
    <property type="project" value="UniProtKB-SubCell"/>
</dbReference>
<reference evidence="7 8" key="1">
    <citation type="submission" date="2013-02" db="EMBL/GenBank/DDBJ databases">
        <authorList>
            <person name="Fiebig A."/>
            <person name="Goeker M."/>
            <person name="Klenk H.-P.P."/>
        </authorList>
    </citation>
    <scope>NUCLEOTIDE SEQUENCE [LARGE SCALE GENOMIC DNA]</scope>
    <source>
        <strain evidence="7 8">DSM 19309</strain>
    </source>
</reference>
<dbReference type="EMBL" id="AOSK01000021">
    <property type="protein sequence ID" value="EYD77851.1"/>
    <property type="molecule type" value="Genomic_DNA"/>
</dbReference>
<dbReference type="InterPro" id="IPR006664">
    <property type="entry name" value="OMP_bac"/>
</dbReference>
<evidence type="ECO:0000256" key="5">
    <source>
        <dbReference type="SAM" id="SignalP"/>
    </source>
</evidence>
<feature type="chain" id="PRO_5001492936" evidence="5">
    <location>
        <begin position="20"/>
        <end position="221"/>
    </location>
</feature>
<accession>A0A017HTY1</accession>
<dbReference type="HOGENOM" id="CLU_016890_9_2_5"/>
<dbReference type="PATRIC" id="fig|442562.3.peg.577"/>
<feature type="signal peptide" evidence="5">
    <location>
        <begin position="1"/>
        <end position="19"/>
    </location>
</feature>
<dbReference type="Pfam" id="PF00691">
    <property type="entry name" value="OmpA"/>
    <property type="match status" value="1"/>
</dbReference>
<dbReference type="CDD" id="cd07185">
    <property type="entry name" value="OmpA_C-like"/>
    <property type="match status" value="1"/>
</dbReference>